<protein>
    <submittedName>
        <fullName evidence="1">Uncharacterized protein</fullName>
    </submittedName>
</protein>
<evidence type="ECO:0000313" key="1">
    <source>
        <dbReference type="EMBL" id="PYD81281.1"/>
    </source>
</evidence>
<evidence type="ECO:0000313" key="2">
    <source>
        <dbReference type="Proteomes" id="UP000247417"/>
    </source>
</evidence>
<dbReference type="AlphaFoldDB" id="A0A318QVA9"/>
<reference evidence="1 2" key="1">
    <citation type="submission" date="2017-07" db="EMBL/GenBank/DDBJ databases">
        <title>A draft genome sequence of Komagataeibacter oboediens LMG 18849.</title>
        <authorList>
            <person name="Skraban J."/>
            <person name="Cleenwerck I."/>
            <person name="Vandamme P."/>
            <person name="Trcek J."/>
        </authorList>
    </citation>
    <scope>NUCLEOTIDE SEQUENCE [LARGE SCALE GENOMIC DNA]</scope>
    <source>
        <strain evidence="1 2">LMG 18849</strain>
    </source>
</reference>
<proteinExistence type="predicted"/>
<sequence>MLRYLYDLAMICGPFDPLPWSIFVYFRRALIPSASVVNAPSRGILRVTDPNVSMLTFVNRHFAQEWRNTAKNNMLPRVRARTVPLIPALPGWFSP</sequence>
<dbReference type="EMBL" id="NKTX01000038">
    <property type="protein sequence ID" value="PYD81281.1"/>
    <property type="molecule type" value="Genomic_DNA"/>
</dbReference>
<organism evidence="1 2">
    <name type="scientific">Komagataeibacter oboediens</name>
    <dbReference type="NCBI Taxonomy" id="65958"/>
    <lineage>
        <taxon>Bacteria</taxon>
        <taxon>Pseudomonadati</taxon>
        <taxon>Pseudomonadota</taxon>
        <taxon>Alphaproteobacteria</taxon>
        <taxon>Acetobacterales</taxon>
        <taxon>Acetobacteraceae</taxon>
        <taxon>Komagataeibacter</taxon>
    </lineage>
</organism>
<dbReference type="Proteomes" id="UP000247417">
    <property type="component" value="Unassembled WGS sequence"/>
</dbReference>
<comment type="caution">
    <text evidence="1">The sequence shown here is derived from an EMBL/GenBank/DDBJ whole genome shotgun (WGS) entry which is preliminary data.</text>
</comment>
<name>A0A318QVA9_9PROT</name>
<gene>
    <name evidence="1" type="ORF">CFR80_12535</name>
</gene>
<accession>A0A318QVA9</accession>